<evidence type="ECO:0000313" key="8">
    <source>
        <dbReference type="Proteomes" id="UP000318447"/>
    </source>
</evidence>
<evidence type="ECO:0000313" key="3">
    <source>
        <dbReference type="EMBL" id="CAC5433267.1"/>
    </source>
</evidence>
<dbReference type="VEuPathDB" id="TriTrypDB:LDHU3_33.1180"/>
<proteinExistence type="predicted"/>
<reference evidence="5" key="6">
    <citation type="submission" date="2019-02" db="EMBL/GenBank/DDBJ databases">
        <title>FDA dAtabase for Regulatory Grade micrObial Sequences (FDA-ARGOS): Supporting development and validation of Infectious Disease Dx tests.</title>
        <authorList>
            <person name="Duncan R."/>
            <person name="Fisher C."/>
            <person name="Tallon L.J."/>
            <person name="Sadzewicz L."/>
            <person name="Sengamalay N."/>
            <person name="Ott S."/>
            <person name="Godinez A."/>
            <person name="Nagaraj S."/>
            <person name="Nadendla S."/>
            <person name="Sichtig H."/>
        </authorList>
    </citation>
    <scope>NUCLEOTIDE SEQUENCE</scope>
    <source>
        <strain evidence="5">FDAARGOS_361</strain>
    </source>
</reference>
<evidence type="ECO:0000313" key="6">
    <source>
        <dbReference type="Proteomes" id="UP000008980"/>
    </source>
</evidence>
<accession>A0A3Q8ITW3</accession>
<dbReference type="Proteomes" id="UP000318447">
    <property type="component" value="Unassembled WGS sequence"/>
</dbReference>
<evidence type="ECO:0000313" key="4">
    <source>
        <dbReference type="EMBL" id="CBZ37223.1"/>
    </source>
</evidence>
<dbReference type="VEuPathDB" id="TriTrypDB:LdBPK_330820.1"/>
<feature type="compositionally biased region" description="Low complexity" evidence="1">
    <location>
        <begin position="101"/>
        <end position="114"/>
    </location>
</feature>
<reference evidence="8" key="5">
    <citation type="submission" date="2019-02" db="EMBL/GenBank/DDBJ databases">
        <title>FDA dAtabase for Regulatory Grade micrObial Sequences (FDA-ARGOS): Supporting development and validation of Infectious Disease Dx tests.</title>
        <authorList>
            <person name="Duncan R."/>
            <person name="Fisher C."/>
            <person name="Tallon L."/>
            <person name="Sadzewicz L."/>
            <person name="Sengamalay N."/>
            <person name="Ott S."/>
            <person name="Godinez A."/>
            <person name="Nagaraj S."/>
            <person name="Vavikolanu K."/>
            <person name="Nadendla S."/>
            <person name="Aluvathingal J."/>
            <person name="Sichtig H."/>
        </authorList>
    </citation>
    <scope>NUCLEOTIDE SEQUENCE [LARGE SCALE GENOMIC DNA]</scope>
    <source>
        <strain evidence="8">FDAARGOS_361</strain>
    </source>
</reference>
<dbReference type="Proteomes" id="UP000274082">
    <property type="component" value="Chromosome 33"/>
</dbReference>
<dbReference type="EMBL" id="RHLC01000007">
    <property type="protein sequence ID" value="TPP53786.1"/>
    <property type="molecule type" value="Genomic_DNA"/>
</dbReference>
<feature type="region of interest" description="Disordered" evidence="1">
    <location>
        <begin position="96"/>
        <end position="234"/>
    </location>
</feature>
<dbReference type="EMBL" id="LR812653">
    <property type="protein sequence ID" value="CAC5433267.1"/>
    <property type="molecule type" value="Genomic_DNA"/>
</dbReference>
<reference evidence="4 6" key="1">
    <citation type="journal article" date="2011" name="Genome Res.">
        <title>Whole genome sequencing of multiple Leishmania donovani clinical isolates provides insights into population structure and mechanisms of drug resistance.</title>
        <authorList>
            <person name="Downing T."/>
            <person name="Imamura H."/>
            <person name="Decuypere S."/>
            <person name="Clark T.G."/>
            <person name="Coombs G.H."/>
            <person name="Cotton J.A."/>
            <person name="Hilley J.D."/>
            <person name="de Doncker S."/>
            <person name="Maes I."/>
            <person name="Mottram J.C."/>
            <person name="Quail M.A."/>
            <person name="Rijal S."/>
            <person name="Sanders M."/>
            <person name="Schonian G."/>
            <person name="Stark O."/>
            <person name="Sundar S."/>
            <person name="Vanaerschot M."/>
            <person name="Hertz-Fowler C."/>
            <person name="Dujardin J.C."/>
            <person name="Berriman M."/>
        </authorList>
    </citation>
    <scope>NUCLEOTIDE SEQUENCE [LARGE SCALE GENOMIC DNA]</scope>
    <source>
        <strain evidence="4 6">BPK282A1</strain>
    </source>
</reference>
<dbReference type="OrthoDB" id="273583at2759"/>
<dbReference type="GeneID" id="13392303"/>
<evidence type="ECO:0000313" key="7">
    <source>
        <dbReference type="Proteomes" id="UP000274082"/>
    </source>
</evidence>
<keyword evidence="7" id="KW-1185">Reference proteome</keyword>
<dbReference type="Proteomes" id="UP000008980">
    <property type="component" value="Chromosome 33"/>
</dbReference>
<gene>
    <name evidence="5" type="ORF">CGC21_38185</name>
    <name evidence="4" type="ORF">LDBPK_330820</name>
    <name evidence="2" type="ORF">LdCL_330013700</name>
    <name evidence="3" type="ORF">LDHU3_33.1180</name>
</gene>
<dbReference type="KEGG" id="ldo:LDBPK_330820"/>
<accession>E9BQ11</accession>
<organism evidence="2 7">
    <name type="scientific">Leishmania donovani</name>
    <dbReference type="NCBI Taxonomy" id="5661"/>
    <lineage>
        <taxon>Eukaryota</taxon>
        <taxon>Discoba</taxon>
        <taxon>Euglenozoa</taxon>
        <taxon>Kinetoplastea</taxon>
        <taxon>Metakinetoplastina</taxon>
        <taxon>Trypanosomatida</taxon>
        <taxon>Trypanosomatidae</taxon>
        <taxon>Leishmaniinae</taxon>
        <taxon>Leishmania</taxon>
    </lineage>
</organism>
<dbReference type="EMBL" id="FR799620">
    <property type="protein sequence ID" value="CBZ37223.1"/>
    <property type="molecule type" value="Genomic_DNA"/>
</dbReference>
<evidence type="ECO:0000313" key="5">
    <source>
        <dbReference type="EMBL" id="TPP53786.1"/>
    </source>
</evidence>
<dbReference type="EMBL" id="CP029532">
    <property type="protein sequence ID" value="AYU82050.1"/>
    <property type="molecule type" value="Genomic_DNA"/>
</dbReference>
<name>A0A3Q8ITW3_LEIDO</name>
<feature type="region of interest" description="Disordered" evidence="1">
    <location>
        <begin position="371"/>
        <end position="420"/>
    </location>
</feature>
<feature type="compositionally biased region" description="Polar residues" evidence="1">
    <location>
        <begin position="389"/>
        <end position="404"/>
    </location>
</feature>
<reference evidence="3" key="7">
    <citation type="submission" date="2020-06" db="EMBL/GenBank/DDBJ databases">
        <authorList>
            <person name="Camacho E."/>
            <person name="Gonzalez-de la Fuente S."/>
            <person name="Rastrojo A."/>
            <person name="Peiro-Pastor R."/>
            <person name="Solana JC."/>
            <person name="Tabera L."/>
            <person name="Gamarro F."/>
            <person name="Carrasco-Ramiro F."/>
            <person name="Requena JM."/>
            <person name="Aguado B."/>
        </authorList>
    </citation>
    <scope>NUCLEOTIDE SEQUENCE</scope>
</reference>
<feature type="compositionally biased region" description="Low complexity" evidence="1">
    <location>
        <begin position="130"/>
        <end position="142"/>
    </location>
</feature>
<evidence type="ECO:0000256" key="1">
    <source>
        <dbReference type="SAM" id="MobiDB-lite"/>
    </source>
</evidence>
<dbReference type="Proteomes" id="UP000601710">
    <property type="component" value="Chromosome 33"/>
</dbReference>
<sequence>MFTDPLNELLTEAQYESGRSMPRSNCETPGQISMTEVFPAPRTPSSTTAGARGRAYSPHSGSHGRRRASSSVQMAGGIISVSTHDGEELHYPVVQGRAGGSLSPHSHSAESSPSIAMRSSLAARVHRHTSITSRSTSSLSILQGAIDSGGADEGETSADARESYRHSRLTPSSIQRHRRVSGATSRTPPAALALRSEPVEEFAQPSPTQVATPSWSMPSTPRHSIQRTPPSGRRADWLSLAADGVLGRSADVGRSQHTAPEGAPIRVEEMGVSTPEMAEYFAESALDAARRRESSGMLSNSNSASWPLFHEQAAPRRSLPESSSHPASHNDKHAFLERLMRFMEDQSASMQRLHQRMDALESTSNSLLDRVRKIESDTSADVGGINRVSAESASPSVTRTSDSLESAPRPSTRAPSKAVN</sequence>
<dbReference type="OMA" id="EDQSASM"/>
<protein>
    <submittedName>
        <fullName evidence="3">Hypothetical_protein_conserved</fullName>
    </submittedName>
</protein>
<dbReference type="VEuPathDB" id="TriTrypDB:LdCL_330013700"/>
<feature type="region of interest" description="Disordered" evidence="1">
    <location>
        <begin position="13"/>
        <end position="74"/>
    </location>
</feature>
<reference evidence="2 7" key="4">
    <citation type="journal article" date="2018" name="Sci. Rep.">
        <title>A complete Leishmania donovani reference genome identifies novel genetic variations associated with virulence.</title>
        <authorList>
            <person name="Lypaczewski P."/>
            <person name="Hoshizaki J."/>
            <person name="Zhang W.-W."/>
            <person name="McCall L.-I."/>
            <person name="Torcivia-Rodriguez J."/>
            <person name="Simonyan V."/>
            <person name="Kaur A."/>
            <person name="Dewar K."/>
            <person name="Matlashewski G."/>
        </authorList>
    </citation>
    <scope>NUCLEOTIDE SEQUENCE [LARGE SCALE GENOMIC DNA]</scope>
    <source>
        <strain evidence="2 7">LdCL</strain>
    </source>
</reference>
<reference evidence="6" key="3">
    <citation type="submission" date="2011-02" db="EMBL/GenBank/DDBJ databases">
        <title>Whole genome sequencing of Leishmania donovani clinical lines reveals dynamic variation related to drug resistance.</title>
        <authorList>
            <person name="Downing T."/>
            <person name="Imamura H."/>
            <person name="Sanders M."/>
            <person name="Decuypere S."/>
            <person name="Hertz-Fowler C."/>
            <person name="Clark T.G."/>
            <person name="Rijal S."/>
            <person name="Sundar S."/>
            <person name="Quail M.A."/>
            <person name="De Doncker S."/>
            <person name="Maes I."/>
            <person name="Vanaerschot M."/>
            <person name="Stark O."/>
            <person name="Schonian G."/>
            <person name="Dujardin J.C."/>
            <person name="Berriman M."/>
        </authorList>
    </citation>
    <scope>NUCLEOTIDE SEQUENCE [LARGE SCALE GENOMIC DNA]</scope>
    <source>
        <strain evidence="6">BPK282A1</strain>
    </source>
</reference>
<evidence type="ECO:0000313" key="2">
    <source>
        <dbReference type="EMBL" id="AYU82050.1"/>
    </source>
</evidence>
<feature type="compositionally biased region" description="Polar residues" evidence="1">
    <location>
        <begin position="22"/>
        <end position="34"/>
    </location>
</feature>
<reference evidence="4" key="2">
    <citation type="submission" date="2011-01" db="EMBL/GenBank/DDBJ databases">
        <authorList>
            <person name="Zhao B.P."/>
            <person name="Ren Z.A."/>
            <person name="Li C.D."/>
        </authorList>
    </citation>
    <scope>NUCLEOTIDE SEQUENCE</scope>
    <source>
        <strain evidence="4">BPK282A1</strain>
    </source>
</reference>
<dbReference type="AlphaFoldDB" id="A0A3Q8ITW3"/>
<feature type="compositionally biased region" description="Polar residues" evidence="1">
    <location>
        <begin position="205"/>
        <end position="229"/>
    </location>
</feature>
<dbReference type="RefSeq" id="XP_003863906.1">
    <property type="nucleotide sequence ID" value="XM_003863858.1"/>
</dbReference>